<comment type="caution">
    <text evidence="1">The sequence shown here is derived from an EMBL/GenBank/DDBJ whole genome shotgun (WGS) entry which is preliminary data.</text>
</comment>
<sequence>MASDSKDSIPDGTVVDGTIVSVSDMKAVLELDSGAIVEIHPPYLDNVDYDAGDRVAVSIQTYTGSRYIVIPAVEISPDKRIALIAALRTSVSDLLNRGGTFAEVIDIGSRLPFEFNIRYLRVLLTDADLLDGWEVVALTVGFESNQHITGRVASELEHRWLRIGRRFYGDQ</sequence>
<evidence type="ECO:0000313" key="1">
    <source>
        <dbReference type="EMBL" id="GGN75224.1"/>
    </source>
</evidence>
<evidence type="ECO:0008006" key="3">
    <source>
        <dbReference type="Google" id="ProtNLM"/>
    </source>
</evidence>
<protein>
    <recommendedName>
        <fullName evidence="3">S1 motif domain-containing protein</fullName>
    </recommendedName>
</protein>
<accession>A0ABQ2KAM9</accession>
<organism evidence="1 2">
    <name type="scientific">Nocardia rhizosphaerihabitans</name>
    <dbReference type="NCBI Taxonomy" id="1691570"/>
    <lineage>
        <taxon>Bacteria</taxon>
        <taxon>Bacillati</taxon>
        <taxon>Actinomycetota</taxon>
        <taxon>Actinomycetes</taxon>
        <taxon>Mycobacteriales</taxon>
        <taxon>Nocardiaceae</taxon>
        <taxon>Nocardia</taxon>
    </lineage>
</organism>
<dbReference type="EMBL" id="BMNE01000002">
    <property type="protein sequence ID" value="GGN75224.1"/>
    <property type="molecule type" value="Genomic_DNA"/>
</dbReference>
<dbReference type="Proteomes" id="UP000658127">
    <property type="component" value="Unassembled WGS sequence"/>
</dbReference>
<name>A0ABQ2KAM9_9NOCA</name>
<gene>
    <name evidence="1" type="ORF">GCM10011610_19350</name>
</gene>
<reference evidence="2" key="1">
    <citation type="journal article" date="2019" name="Int. J. Syst. Evol. Microbiol.">
        <title>The Global Catalogue of Microorganisms (GCM) 10K type strain sequencing project: providing services to taxonomists for standard genome sequencing and annotation.</title>
        <authorList>
            <consortium name="The Broad Institute Genomics Platform"/>
            <consortium name="The Broad Institute Genome Sequencing Center for Infectious Disease"/>
            <person name="Wu L."/>
            <person name="Ma J."/>
        </authorList>
    </citation>
    <scope>NUCLEOTIDE SEQUENCE [LARGE SCALE GENOMIC DNA]</scope>
    <source>
        <strain evidence="2">CGMCC 4.7329</strain>
    </source>
</reference>
<keyword evidence="2" id="KW-1185">Reference proteome</keyword>
<evidence type="ECO:0000313" key="2">
    <source>
        <dbReference type="Proteomes" id="UP000658127"/>
    </source>
</evidence>
<proteinExistence type="predicted"/>